<organism evidence="2 3">
    <name type="scientific">Reinekea forsetii</name>
    <dbReference type="NCBI Taxonomy" id="1336806"/>
    <lineage>
        <taxon>Bacteria</taxon>
        <taxon>Pseudomonadati</taxon>
        <taxon>Pseudomonadota</taxon>
        <taxon>Gammaproteobacteria</taxon>
        <taxon>Oceanospirillales</taxon>
        <taxon>Saccharospirillaceae</taxon>
        <taxon>Reinekea</taxon>
    </lineage>
</organism>
<dbReference type="OrthoDB" id="6193602at2"/>
<evidence type="ECO:0000313" key="3">
    <source>
        <dbReference type="Proteomes" id="UP000229757"/>
    </source>
</evidence>
<evidence type="ECO:0000313" key="2">
    <source>
        <dbReference type="EMBL" id="ATX78123.1"/>
    </source>
</evidence>
<keyword evidence="3" id="KW-1185">Reference proteome</keyword>
<dbReference type="AlphaFoldDB" id="A0A2K8KTU7"/>
<dbReference type="InterPro" id="IPR029058">
    <property type="entry name" value="AB_hydrolase_fold"/>
</dbReference>
<dbReference type="Pfam" id="PF12048">
    <property type="entry name" value="DUF3530"/>
    <property type="match status" value="1"/>
</dbReference>
<dbReference type="InterPro" id="IPR022529">
    <property type="entry name" value="DUF3530"/>
</dbReference>
<reference evidence="2 3" key="1">
    <citation type="journal article" date="2017" name="Environ. Microbiol.">
        <title>Genomic and physiological analyses of 'Reinekea forsetii' reveal a versatile opportunistic lifestyle during spring algae blooms.</title>
        <authorList>
            <person name="Avci B."/>
            <person name="Hahnke R.L."/>
            <person name="Chafee M."/>
            <person name="Fischer T."/>
            <person name="Gruber-Vodicka H."/>
            <person name="Tegetmeyer H.E."/>
            <person name="Harder J."/>
            <person name="Fuchs B.M."/>
            <person name="Amann R.I."/>
            <person name="Teeling H."/>
        </authorList>
    </citation>
    <scope>NUCLEOTIDE SEQUENCE [LARGE SCALE GENOMIC DNA]</scope>
    <source>
        <strain evidence="2 3">Hel1_31_D35</strain>
    </source>
</reference>
<name>A0A2K8KTU7_9GAMM</name>
<feature type="chain" id="PRO_5014849459" evidence="1">
    <location>
        <begin position="22"/>
        <end position="285"/>
    </location>
</feature>
<dbReference type="Gene3D" id="3.40.50.1820">
    <property type="entry name" value="alpha/beta hydrolase"/>
    <property type="match status" value="1"/>
</dbReference>
<dbReference type="RefSeq" id="WP_100258333.1">
    <property type="nucleotide sequence ID" value="NZ_CP011797.1"/>
</dbReference>
<sequence length="285" mass="31595">MTVKWSLFLVGLLAANAMAFAETDPMAGLQRNQELPRHYQNSLQGDQVIELSTPSERFFALSMEQETGSPEGGLLILHDAGHTPDYPFLLQQSRTYLPVVGWSTLSIPLPTPQRDAIAWQPVAADSAPELLVETDEQWQERVMARITSGIQQLNEQGNYNIAVLGYGSGAYWASRYLAERMPPEEALGYALILFQAPALRPDLADYVGRLSIPILDLYMGNEPAQDRAARQRKAAAARAKHPDYLQIHDASRHGFYGAPAIDRSTRRIWGWLRTHAGGEEILAGG</sequence>
<dbReference type="EMBL" id="CP011797">
    <property type="protein sequence ID" value="ATX78123.1"/>
    <property type="molecule type" value="Genomic_DNA"/>
</dbReference>
<dbReference type="Proteomes" id="UP000229757">
    <property type="component" value="Chromosome"/>
</dbReference>
<proteinExistence type="predicted"/>
<dbReference type="SUPFAM" id="SSF53474">
    <property type="entry name" value="alpha/beta-Hydrolases"/>
    <property type="match status" value="1"/>
</dbReference>
<keyword evidence="1" id="KW-0732">Signal</keyword>
<protein>
    <submittedName>
        <fullName evidence="2">Uncharacterized protein</fullName>
    </submittedName>
</protein>
<dbReference type="KEGG" id="rfo:REIFOR_03004"/>
<accession>A0A2K8KTU7</accession>
<feature type="signal peptide" evidence="1">
    <location>
        <begin position="1"/>
        <end position="21"/>
    </location>
</feature>
<gene>
    <name evidence="2" type="ORF">REIFOR_03004</name>
</gene>
<evidence type="ECO:0000256" key="1">
    <source>
        <dbReference type="SAM" id="SignalP"/>
    </source>
</evidence>